<reference evidence="4 5" key="1">
    <citation type="submission" date="2015-04" db="EMBL/GenBank/DDBJ databases">
        <title>Draft genome sequence of bacteremic isolate Catabacter hongkongensis type strain HKU16T.</title>
        <authorList>
            <person name="Lau S.K."/>
            <person name="Teng J.L."/>
            <person name="Huang Y."/>
            <person name="Curreem S.O."/>
            <person name="Tsui S.K."/>
            <person name="Woo P.C."/>
        </authorList>
    </citation>
    <scope>NUCLEOTIDE SEQUENCE [LARGE SCALE GENOMIC DNA]</scope>
    <source>
        <strain evidence="4 5">HKU16</strain>
    </source>
</reference>
<accession>A0A0M2NGY0</accession>
<keyword evidence="5" id="KW-1185">Reference proteome</keyword>
<dbReference type="InterPro" id="IPR000683">
    <property type="entry name" value="Gfo/Idh/MocA-like_OxRdtase_N"/>
</dbReference>
<dbReference type="Pfam" id="PF22725">
    <property type="entry name" value="GFO_IDH_MocA_C3"/>
    <property type="match status" value="1"/>
</dbReference>
<dbReference type="RefSeq" id="WP_046444081.1">
    <property type="nucleotide sequence ID" value="NZ_CAUERS010000012.1"/>
</dbReference>
<dbReference type="Gene3D" id="3.30.360.10">
    <property type="entry name" value="Dihydrodipicolinate Reductase, domain 2"/>
    <property type="match status" value="1"/>
</dbReference>
<dbReference type="Gene3D" id="3.40.50.720">
    <property type="entry name" value="NAD(P)-binding Rossmann-like Domain"/>
    <property type="match status" value="1"/>
</dbReference>
<feature type="domain" description="Gfo/Idh/MocA-like oxidoreductase N-terminal" evidence="2">
    <location>
        <begin position="4"/>
        <end position="122"/>
    </location>
</feature>
<evidence type="ECO:0000259" key="3">
    <source>
        <dbReference type="Pfam" id="PF22725"/>
    </source>
</evidence>
<gene>
    <name evidence="4" type="ORF">CHK_2269</name>
</gene>
<dbReference type="OrthoDB" id="9815825at2"/>
<dbReference type="GO" id="GO:0016491">
    <property type="term" value="F:oxidoreductase activity"/>
    <property type="evidence" value="ECO:0007669"/>
    <property type="project" value="UniProtKB-KW"/>
</dbReference>
<evidence type="ECO:0000259" key="2">
    <source>
        <dbReference type="Pfam" id="PF01408"/>
    </source>
</evidence>
<dbReference type="GO" id="GO:0000166">
    <property type="term" value="F:nucleotide binding"/>
    <property type="evidence" value="ECO:0007669"/>
    <property type="project" value="InterPro"/>
</dbReference>
<dbReference type="InterPro" id="IPR036291">
    <property type="entry name" value="NAD(P)-bd_dom_sf"/>
</dbReference>
<dbReference type="STRING" id="270498.CHK_2269"/>
<comment type="caution">
    <text evidence="4">The sequence shown here is derived from an EMBL/GenBank/DDBJ whole genome shotgun (WGS) entry which is preliminary data.</text>
</comment>
<evidence type="ECO:0000313" key="5">
    <source>
        <dbReference type="Proteomes" id="UP000034076"/>
    </source>
</evidence>
<organism evidence="4 5">
    <name type="scientific">Christensenella hongkongensis</name>
    <dbReference type="NCBI Taxonomy" id="270498"/>
    <lineage>
        <taxon>Bacteria</taxon>
        <taxon>Bacillati</taxon>
        <taxon>Bacillota</taxon>
        <taxon>Clostridia</taxon>
        <taxon>Christensenellales</taxon>
        <taxon>Christensenellaceae</taxon>
        <taxon>Christensenella</taxon>
    </lineage>
</organism>
<dbReference type="InterPro" id="IPR055170">
    <property type="entry name" value="GFO_IDH_MocA-like_dom"/>
</dbReference>
<dbReference type="InterPro" id="IPR050463">
    <property type="entry name" value="Gfo/Idh/MocA_oxidrdct_glycsds"/>
</dbReference>
<dbReference type="EMBL" id="LAYJ01000112">
    <property type="protein sequence ID" value="KKI50206.1"/>
    <property type="molecule type" value="Genomic_DNA"/>
</dbReference>
<keyword evidence="1" id="KW-0560">Oxidoreductase</keyword>
<dbReference type="SUPFAM" id="SSF51735">
    <property type="entry name" value="NAD(P)-binding Rossmann-fold domains"/>
    <property type="match status" value="1"/>
</dbReference>
<feature type="domain" description="GFO/IDH/MocA-like oxidoreductase" evidence="3">
    <location>
        <begin position="133"/>
        <end position="254"/>
    </location>
</feature>
<protein>
    <submittedName>
        <fullName evidence="4">Oxidoreductase, putative glucose--fructose oxidoreductase</fullName>
    </submittedName>
</protein>
<name>A0A0M2NGY0_9FIRM</name>
<evidence type="ECO:0000256" key="1">
    <source>
        <dbReference type="ARBA" id="ARBA00023002"/>
    </source>
</evidence>
<sequence length="348" mass="38291">MEKLRFGVIGAGGIADRRTLPGMMDAKNAELTAVMEVSAADAERLRDKYHAKRSYTNEHELLADPEVDAVYIASPVTFHGRQAIAAADAGKHILIEKPLAMSSEEGQQVLDHCEKKGVRIAAGLMMRFGSHIMEMKRAVQDGRIGQVVSGYSQFTLWNPDMEGNWRQVKAMSGGGCMMDMGVHTIDLMQYITGSRVRRVAAMNDTVVFHYDVEDSSTVLLELENGAQCVIQTNFNIPDQAAKWRVELFGTKGRLMGENVIGQNDGGSLNALYLENVGGYDPKQDHNAFTGVDIAGDFGNMYTREIESFSNSILKGLPLEAPASDAVRVQRIMEAAYRSSEENVIIHID</sequence>
<dbReference type="PANTHER" id="PTHR43818">
    <property type="entry name" value="BCDNA.GH03377"/>
    <property type="match status" value="1"/>
</dbReference>
<dbReference type="Pfam" id="PF01408">
    <property type="entry name" value="GFO_IDH_MocA"/>
    <property type="match status" value="1"/>
</dbReference>
<dbReference type="AlphaFoldDB" id="A0A0M2NGY0"/>
<dbReference type="SUPFAM" id="SSF55347">
    <property type="entry name" value="Glyceraldehyde-3-phosphate dehydrogenase-like, C-terminal domain"/>
    <property type="match status" value="1"/>
</dbReference>
<proteinExistence type="predicted"/>
<evidence type="ECO:0000313" key="4">
    <source>
        <dbReference type="EMBL" id="KKI50206.1"/>
    </source>
</evidence>
<dbReference type="Proteomes" id="UP000034076">
    <property type="component" value="Unassembled WGS sequence"/>
</dbReference>
<dbReference type="PANTHER" id="PTHR43818:SF11">
    <property type="entry name" value="BCDNA.GH03377"/>
    <property type="match status" value="1"/>
</dbReference>